<keyword evidence="2 3" id="KW-0067">ATP-binding</keyword>
<protein>
    <submittedName>
        <fullName evidence="5">ATP cone domain-containing protein</fullName>
    </submittedName>
</protein>
<name>A0A1M5UNG4_9CLOT</name>
<dbReference type="OrthoDB" id="1955101at2"/>
<dbReference type="Proteomes" id="UP000184447">
    <property type="component" value="Unassembled WGS sequence"/>
</dbReference>
<accession>A0A1M5UNG4</accession>
<sequence>MKVTKRDGRIQDFDKNKIKVSIMRASDDAKIPLNTSDIENITDSILKEMPEKDVVEVIEIHKVAIKVLKDFGFNKIALLFDEASSLT</sequence>
<proteinExistence type="predicted"/>
<feature type="domain" description="ATP-cone" evidence="4">
    <location>
        <begin position="1"/>
        <end position="87"/>
    </location>
</feature>
<evidence type="ECO:0000256" key="2">
    <source>
        <dbReference type="ARBA" id="ARBA00022840"/>
    </source>
</evidence>
<organism evidence="5 6">
    <name type="scientific">Clostridium grantii DSM 8605</name>
    <dbReference type="NCBI Taxonomy" id="1121316"/>
    <lineage>
        <taxon>Bacteria</taxon>
        <taxon>Bacillati</taxon>
        <taxon>Bacillota</taxon>
        <taxon>Clostridia</taxon>
        <taxon>Eubacteriales</taxon>
        <taxon>Clostridiaceae</taxon>
        <taxon>Clostridium</taxon>
    </lineage>
</organism>
<evidence type="ECO:0000256" key="3">
    <source>
        <dbReference type="PROSITE-ProRule" id="PRU00492"/>
    </source>
</evidence>
<dbReference type="EMBL" id="FQXM01000008">
    <property type="protein sequence ID" value="SHH64471.1"/>
    <property type="molecule type" value="Genomic_DNA"/>
</dbReference>
<keyword evidence="1 3" id="KW-0547">Nucleotide-binding</keyword>
<dbReference type="Pfam" id="PF03477">
    <property type="entry name" value="ATP-cone"/>
    <property type="match status" value="1"/>
</dbReference>
<dbReference type="GO" id="GO:0005524">
    <property type="term" value="F:ATP binding"/>
    <property type="evidence" value="ECO:0007669"/>
    <property type="project" value="UniProtKB-UniRule"/>
</dbReference>
<keyword evidence="6" id="KW-1185">Reference proteome</keyword>
<evidence type="ECO:0000256" key="1">
    <source>
        <dbReference type="ARBA" id="ARBA00022741"/>
    </source>
</evidence>
<evidence type="ECO:0000313" key="5">
    <source>
        <dbReference type="EMBL" id="SHH64471.1"/>
    </source>
</evidence>
<dbReference type="AlphaFoldDB" id="A0A1M5UNG4"/>
<dbReference type="STRING" id="1121316.SAMN02745207_01842"/>
<reference evidence="5 6" key="1">
    <citation type="submission" date="2016-11" db="EMBL/GenBank/DDBJ databases">
        <authorList>
            <person name="Jaros S."/>
            <person name="Januszkiewicz K."/>
            <person name="Wedrychowicz H."/>
        </authorList>
    </citation>
    <scope>NUCLEOTIDE SEQUENCE [LARGE SCALE GENOMIC DNA]</scope>
    <source>
        <strain evidence="5 6">DSM 8605</strain>
    </source>
</reference>
<evidence type="ECO:0000259" key="4">
    <source>
        <dbReference type="PROSITE" id="PS51161"/>
    </source>
</evidence>
<evidence type="ECO:0000313" key="6">
    <source>
        <dbReference type="Proteomes" id="UP000184447"/>
    </source>
</evidence>
<dbReference type="RefSeq" id="WP_073338135.1">
    <property type="nucleotide sequence ID" value="NZ_FQXM01000008.1"/>
</dbReference>
<gene>
    <name evidence="5" type="ORF">SAMN02745207_01842</name>
</gene>
<dbReference type="PROSITE" id="PS51161">
    <property type="entry name" value="ATP_CONE"/>
    <property type="match status" value="1"/>
</dbReference>
<dbReference type="InterPro" id="IPR005144">
    <property type="entry name" value="ATP-cone_dom"/>
</dbReference>